<dbReference type="InterPro" id="IPR050490">
    <property type="entry name" value="Bact_solute-bd_prot1"/>
</dbReference>
<dbReference type="RefSeq" id="WP_100389584.1">
    <property type="nucleotide sequence ID" value="NZ_BMZU01000002.1"/>
</dbReference>
<dbReference type="PANTHER" id="PTHR43649">
    <property type="entry name" value="ARABINOSE-BINDING PROTEIN-RELATED"/>
    <property type="match status" value="1"/>
</dbReference>
<evidence type="ECO:0000256" key="1">
    <source>
        <dbReference type="SAM" id="SignalP"/>
    </source>
</evidence>
<dbReference type="Proteomes" id="UP000231742">
    <property type="component" value="Unassembled WGS sequence"/>
</dbReference>
<dbReference type="AlphaFoldDB" id="A0A2M9D2Y2"/>
<accession>A0A2M9D2Y2</accession>
<proteinExistence type="predicted"/>
<keyword evidence="3" id="KW-1185">Reference proteome</keyword>
<feature type="signal peptide" evidence="1">
    <location>
        <begin position="1"/>
        <end position="26"/>
    </location>
</feature>
<dbReference type="EMBL" id="PGFH01000002">
    <property type="protein sequence ID" value="PJJ78550.1"/>
    <property type="molecule type" value="Genomic_DNA"/>
</dbReference>
<comment type="caution">
    <text evidence="2">The sequence shown here is derived from an EMBL/GenBank/DDBJ whole genome shotgun (WGS) entry which is preliminary data.</text>
</comment>
<evidence type="ECO:0000313" key="2">
    <source>
        <dbReference type="EMBL" id="PJJ78550.1"/>
    </source>
</evidence>
<evidence type="ECO:0000313" key="3">
    <source>
        <dbReference type="Proteomes" id="UP000231742"/>
    </source>
</evidence>
<keyword evidence="1" id="KW-0732">Signal</keyword>
<reference evidence="2 3" key="1">
    <citation type="submission" date="2017-11" db="EMBL/GenBank/DDBJ databases">
        <title>Genomic Encyclopedia of Archaeal and Bacterial Type Strains, Phase II (KMG-II): From Individual Species to Whole Genera.</title>
        <authorList>
            <person name="Goeker M."/>
        </authorList>
    </citation>
    <scope>NUCLEOTIDE SEQUENCE [LARGE SCALE GENOMIC DNA]</scope>
    <source>
        <strain evidence="2 3">DSM 16400</strain>
    </source>
</reference>
<organism evidence="2 3">
    <name type="scientific">Salinibacterium amurskyense</name>
    <dbReference type="NCBI Taxonomy" id="205941"/>
    <lineage>
        <taxon>Bacteria</taxon>
        <taxon>Bacillati</taxon>
        <taxon>Actinomycetota</taxon>
        <taxon>Actinomycetes</taxon>
        <taxon>Micrococcales</taxon>
        <taxon>Microbacteriaceae</taxon>
        <taxon>Salinibacterium</taxon>
    </lineage>
</organism>
<dbReference type="SUPFAM" id="SSF53850">
    <property type="entry name" value="Periplasmic binding protein-like II"/>
    <property type="match status" value="1"/>
</dbReference>
<dbReference type="OrthoDB" id="3226017at2"/>
<name>A0A2M9D2Y2_9MICO</name>
<dbReference type="Gene3D" id="3.40.190.10">
    <property type="entry name" value="Periplasmic binding protein-like II"/>
    <property type="match status" value="1"/>
</dbReference>
<dbReference type="InterPro" id="IPR006059">
    <property type="entry name" value="SBP"/>
</dbReference>
<sequence length="422" mass="45167">MSAKKIARTVIAGGAALALLAGCSGGGDTDGKITLDVWTFGGMGLDEAFATYQEENPDIILKVTNAGGSDEQAQALTTALAGGKGPDVAAIEVGYMSQFKAQPQNFVDLRTLGADDIEGTYLDWRWSQGVAADGSVVGIPTDVGGLAMAYRTDLFEAAGLPTDRDEVSALWPTWDDFIDVGAQYREATGKGMIDNVNSAIFNPAVRQGDEMYYGSSDDDLVYDSNPDVKEAFEYALDAIDADITSRTPSWSEAWNAGMNNGDFAVLAAPSWMMTYISQQAPDTAGKWDIAAVPENAGNWGGSQLTIPAKSDHPEEAFAFIEWLMSPERQLEIFQAHGNFPSTPELYETPDIQNFTSEFFSDAPVGPIYANSVESIQPIFEGPQQRIIDTAILNSLSQVENGEEPAADAWSTAMKNVKTALGG</sequence>
<dbReference type="PROSITE" id="PS51257">
    <property type="entry name" value="PROKAR_LIPOPROTEIN"/>
    <property type="match status" value="1"/>
</dbReference>
<dbReference type="PANTHER" id="PTHR43649:SF32">
    <property type="entry name" value="SUGAR BINDING SECRETED PROTEIN"/>
    <property type="match status" value="1"/>
</dbReference>
<gene>
    <name evidence="2" type="ORF">CLV85_2125</name>
</gene>
<dbReference type="Pfam" id="PF13416">
    <property type="entry name" value="SBP_bac_8"/>
    <property type="match status" value="1"/>
</dbReference>
<protein>
    <submittedName>
        <fullName evidence="2">Cellobiose transport system substrate-binding protein</fullName>
    </submittedName>
</protein>
<feature type="chain" id="PRO_5039541201" evidence="1">
    <location>
        <begin position="27"/>
        <end position="422"/>
    </location>
</feature>